<gene>
    <name evidence="1" type="ORF">J2Z34_001800</name>
</gene>
<reference evidence="1 2" key="1">
    <citation type="submission" date="2021-03" db="EMBL/GenBank/DDBJ databases">
        <title>Genomic Encyclopedia of Type Strains, Phase IV (KMG-IV): sequencing the most valuable type-strain genomes for metagenomic binning, comparative biology and taxonomic classification.</title>
        <authorList>
            <person name="Goeker M."/>
        </authorList>
    </citation>
    <scope>NUCLEOTIDE SEQUENCE [LARGE SCALE GENOMIC DNA]</scope>
    <source>
        <strain evidence="1 2">DSM 6139</strain>
    </source>
</reference>
<comment type="caution">
    <text evidence="1">The sequence shown here is derived from an EMBL/GenBank/DDBJ whole genome shotgun (WGS) entry which is preliminary data.</text>
</comment>
<evidence type="ECO:0000313" key="1">
    <source>
        <dbReference type="EMBL" id="MBP1919311.1"/>
    </source>
</evidence>
<dbReference type="Proteomes" id="UP001519271">
    <property type="component" value="Unassembled WGS sequence"/>
</dbReference>
<accession>A0ABS4G451</accession>
<dbReference type="EMBL" id="JAGGKC010000013">
    <property type="protein sequence ID" value="MBP1919311.1"/>
    <property type="molecule type" value="Genomic_DNA"/>
</dbReference>
<dbReference type="RefSeq" id="WP_209459516.1">
    <property type="nucleotide sequence ID" value="NZ_JAGGKC010000013.1"/>
</dbReference>
<evidence type="ECO:0000313" key="2">
    <source>
        <dbReference type="Proteomes" id="UP001519271"/>
    </source>
</evidence>
<proteinExistence type="predicted"/>
<organism evidence="1 2">
    <name type="scientific">Youngiibacter multivorans</name>
    <dbReference type="NCBI Taxonomy" id="937251"/>
    <lineage>
        <taxon>Bacteria</taxon>
        <taxon>Bacillati</taxon>
        <taxon>Bacillota</taxon>
        <taxon>Clostridia</taxon>
        <taxon>Eubacteriales</taxon>
        <taxon>Clostridiaceae</taxon>
        <taxon>Youngiibacter</taxon>
    </lineage>
</organism>
<sequence>MKKDFDKQKVTRPIRKKISRRECEWETEVEGEIRGMLIKVRWSPSFLNDKSPAVMQDSLVSYFFLV</sequence>
<name>A0ABS4G451_9CLOT</name>
<protein>
    <submittedName>
        <fullName evidence="1">Uncharacterized protein</fullName>
    </submittedName>
</protein>
<keyword evidence="2" id="KW-1185">Reference proteome</keyword>